<gene>
    <name evidence="1" type="ORF">A2V47_02220</name>
</gene>
<proteinExistence type="predicted"/>
<accession>A0A1F5A947</accession>
<evidence type="ECO:0000313" key="1">
    <source>
        <dbReference type="EMBL" id="OGD15090.1"/>
    </source>
</evidence>
<evidence type="ECO:0008006" key="3">
    <source>
        <dbReference type="Google" id="ProtNLM"/>
    </source>
</evidence>
<dbReference type="STRING" id="1797291.A2V47_02220"/>
<comment type="caution">
    <text evidence="1">The sequence shown here is derived from an EMBL/GenBank/DDBJ whole genome shotgun (WGS) entry which is preliminary data.</text>
</comment>
<protein>
    <recommendedName>
        <fullName evidence="3">4Fe-4S ferredoxin-type domain-containing protein</fullName>
    </recommendedName>
</protein>
<dbReference type="SUPFAM" id="SSF54862">
    <property type="entry name" value="4Fe-4S ferredoxins"/>
    <property type="match status" value="1"/>
</dbReference>
<organism evidence="1 2">
    <name type="scientific">Candidatus Sediminicultor quintus</name>
    <dbReference type="NCBI Taxonomy" id="1797291"/>
    <lineage>
        <taxon>Bacteria</taxon>
        <taxon>Pseudomonadati</taxon>
        <taxon>Atribacterota</taxon>
        <taxon>Candidatus Phoenicimicrobiia</taxon>
        <taxon>Candidatus Pheonicimicrobiales</taxon>
        <taxon>Candidatus Phoenicimicrobiaceae</taxon>
        <taxon>Candidatus Sediminicultor</taxon>
    </lineage>
</organism>
<evidence type="ECO:0000313" key="2">
    <source>
        <dbReference type="Proteomes" id="UP000177701"/>
    </source>
</evidence>
<sequence length="93" mass="10884">MVFDMLDCGGCKTCELVCSFHHTKEFSHQFSSLKVLNKRNYPGYQILLVEKEDKMNIPCDGCKDIETPLCLQFCGKRDDLEKIIYRFKRAKLQ</sequence>
<dbReference type="Proteomes" id="UP000177701">
    <property type="component" value="Unassembled WGS sequence"/>
</dbReference>
<dbReference type="AlphaFoldDB" id="A0A1F5A947"/>
<reference evidence="1 2" key="1">
    <citation type="journal article" date="2016" name="Nat. Commun.">
        <title>Thousands of microbial genomes shed light on interconnected biogeochemical processes in an aquifer system.</title>
        <authorList>
            <person name="Anantharaman K."/>
            <person name="Brown C.T."/>
            <person name="Hug L.A."/>
            <person name="Sharon I."/>
            <person name="Castelle C.J."/>
            <person name="Probst A.J."/>
            <person name="Thomas B.C."/>
            <person name="Singh A."/>
            <person name="Wilkins M.J."/>
            <person name="Karaoz U."/>
            <person name="Brodie E.L."/>
            <person name="Williams K.H."/>
            <person name="Hubbard S.S."/>
            <person name="Banfield J.F."/>
        </authorList>
    </citation>
    <scope>NUCLEOTIDE SEQUENCE [LARGE SCALE GENOMIC DNA]</scope>
</reference>
<dbReference type="EMBL" id="MEYH01000068">
    <property type="protein sequence ID" value="OGD15090.1"/>
    <property type="molecule type" value="Genomic_DNA"/>
</dbReference>
<name>A0A1F5A947_9BACT</name>